<evidence type="ECO:0000313" key="2">
    <source>
        <dbReference type="EMBL" id="OBU66039.1"/>
    </source>
</evidence>
<evidence type="ECO:0000313" key="3">
    <source>
        <dbReference type="Proteomes" id="UP000092256"/>
    </source>
</evidence>
<protein>
    <recommendedName>
        <fullName evidence="4">AlpA family phage regulatory protein</fullName>
    </recommendedName>
</protein>
<name>A0A1A6Y0S3_STEMA</name>
<dbReference type="AlphaFoldDB" id="A0A1A6Y0S3"/>
<gene>
    <name evidence="2" type="ORF">A9K58_12945</name>
</gene>
<proteinExistence type="predicted"/>
<comment type="caution">
    <text evidence="2">The sequence shown here is derived from an EMBL/GenBank/DDBJ whole genome shotgun (WGS) entry which is preliminary data.</text>
</comment>
<evidence type="ECO:0000256" key="1">
    <source>
        <dbReference type="SAM" id="MobiDB-lite"/>
    </source>
</evidence>
<sequence length="130" mass="14385">MDQMYLDRRTACRESGRTPSHLHTKVSNMNTIQLRSAQMTNCSAPMAADAVLACMPEGLRDRPALSFKELLRVIPVGRSKAYVLMKEDPSFPKGVPLYDGENSPKFYWTHEAIAWLQGRAAKSGASKGGL</sequence>
<organism evidence="2 3">
    <name type="scientific">Stenotrophomonas maltophilia</name>
    <name type="common">Pseudomonas maltophilia</name>
    <name type="synonym">Xanthomonas maltophilia</name>
    <dbReference type="NCBI Taxonomy" id="40324"/>
    <lineage>
        <taxon>Bacteria</taxon>
        <taxon>Pseudomonadati</taxon>
        <taxon>Pseudomonadota</taxon>
        <taxon>Gammaproteobacteria</taxon>
        <taxon>Lysobacterales</taxon>
        <taxon>Lysobacteraceae</taxon>
        <taxon>Stenotrophomonas</taxon>
        <taxon>Stenotrophomonas maltophilia group</taxon>
    </lineage>
</organism>
<evidence type="ECO:0008006" key="4">
    <source>
        <dbReference type="Google" id="ProtNLM"/>
    </source>
</evidence>
<accession>A0A1A6Y0S3</accession>
<dbReference type="EMBL" id="LYVJ01000009">
    <property type="protein sequence ID" value="OBU66039.1"/>
    <property type="molecule type" value="Genomic_DNA"/>
</dbReference>
<dbReference type="Proteomes" id="UP000092256">
    <property type="component" value="Unassembled WGS sequence"/>
</dbReference>
<feature type="compositionally biased region" description="Basic and acidic residues" evidence="1">
    <location>
        <begin position="1"/>
        <end position="16"/>
    </location>
</feature>
<feature type="region of interest" description="Disordered" evidence="1">
    <location>
        <begin position="1"/>
        <end position="20"/>
    </location>
</feature>
<reference evidence="2 3" key="1">
    <citation type="submission" date="2016-05" db="EMBL/GenBank/DDBJ databases">
        <title>Draft Genome Sequences of Stenotrophomonas maltophilia Strains Sm32COP, Sm41DVV, Sm46PAILV, SmF3, SmF22, SmSOFb1 and SmCVFa1, Isolated from Different Manures, in France.</title>
        <authorList>
            <person name="Nazaret S."/>
            <person name="Bodilis J."/>
        </authorList>
    </citation>
    <scope>NUCLEOTIDE SEQUENCE [LARGE SCALE GENOMIC DNA]</scope>
    <source>
        <strain evidence="2 3">Sm46PAILV</strain>
    </source>
</reference>